<dbReference type="EMBL" id="JAWRVI010000648">
    <property type="protein sequence ID" value="KAK4060793.1"/>
    <property type="molecule type" value="Genomic_DNA"/>
</dbReference>
<gene>
    <name evidence="2" type="ORF">Purlil1_14284</name>
</gene>
<evidence type="ECO:0000313" key="3">
    <source>
        <dbReference type="Proteomes" id="UP001287286"/>
    </source>
</evidence>
<name>A0ABR0BBP5_PURLI</name>
<reference evidence="2 3" key="1">
    <citation type="journal article" date="2024" name="Microbiol. Resour. Announc.">
        <title>Genome annotations for the ascomycete fungi Trichoderma harzianum, Trichoderma aggressivum, and Purpureocillium lilacinum.</title>
        <authorList>
            <person name="Beijen E.P.W."/>
            <person name="Ohm R.A."/>
        </authorList>
    </citation>
    <scope>NUCLEOTIDE SEQUENCE [LARGE SCALE GENOMIC DNA]</scope>
    <source>
        <strain evidence="2 3">CBS 150709</strain>
    </source>
</reference>
<keyword evidence="3" id="KW-1185">Reference proteome</keyword>
<feature type="compositionally biased region" description="Basic and acidic residues" evidence="1">
    <location>
        <begin position="24"/>
        <end position="34"/>
    </location>
</feature>
<accession>A0ABR0BBP5</accession>
<protein>
    <recommendedName>
        <fullName evidence="4">Nucleolar protein 16</fullName>
    </recommendedName>
</protein>
<organism evidence="2 3">
    <name type="scientific">Purpureocillium lilacinum</name>
    <name type="common">Paecilomyces lilacinus</name>
    <dbReference type="NCBI Taxonomy" id="33203"/>
    <lineage>
        <taxon>Eukaryota</taxon>
        <taxon>Fungi</taxon>
        <taxon>Dikarya</taxon>
        <taxon>Ascomycota</taxon>
        <taxon>Pezizomycotina</taxon>
        <taxon>Sordariomycetes</taxon>
        <taxon>Hypocreomycetidae</taxon>
        <taxon>Hypocreales</taxon>
        <taxon>Ophiocordycipitaceae</taxon>
        <taxon>Purpureocillium</taxon>
    </lineage>
</organism>
<proteinExistence type="predicted"/>
<evidence type="ECO:0000256" key="1">
    <source>
        <dbReference type="SAM" id="MobiDB-lite"/>
    </source>
</evidence>
<feature type="region of interest" description="Disordered" evidence="1">
    <location>
        <begin position="24"/>
        <end position="44"/>
    </location>
</feature>
<sequence length="87" mass="10227">MAPSIASNKRKNKHTAHHADFLRKFAQRENEKRNITKPAPLNARQRAALREQLQDMRFLKPDYADGTKINIARILRKWKMYGPLSEK</sequence>
<comment type="caution">
    <text evidence="2">The sequence shown here is derived from an EMBL/GenBank/DDBJ whole genome shotgun (WGS) entry which is preliminary data.</text>
</comment>
<evidence type="ECO:0008006" key="4">
    <source>
        <dbReference type="Google" id="ProtNLM"/>
    </source>
</evidence>
<dbReference type="Proteomes" id="UP001287286">
    <property type="component" value="Unassembled WGS sequence"/>
</dbReference>
<evidence type="ECO:0000313" key="2">
    <source>
        <dbReference type="EMBL" id="KAK4060793.1"/>
    </source>
</evidence>